<evidence type="ECO:0000256" key="2">
    <source>
        <dbReference type="RuleBase" id="RU361183"/>
    </source>
</evidence>
<dbReference type="GO" id="GO:0008270">
    <property type="term" value="F:zinc ion binding"/>
    <property type="evidence" value="ECO:0007669"/>
    <property type="project" value="UniProtKB-UniRule"/>
</dbReference>
<evidence type="ECO:0000256" key="1">
    <source>
        <dbReference type="PROSITE-ProRule" id="PRU01211"/>
    </source>
</evidence>
<dbReference type="Gene3D" id="3.40.390.10">
    <property type="entry name" value="Collagenase (Catalytic Domain)"/>
    <property type="match status" value="1"/>
</dbReference>
<dbReference type="InterPro" id="IPR006026">
    <property type="entry name" value="Peptidase_Metallo"/>
</dbReference>
<feature type="binding site" evidence="1">
    <location>
        <position position="169"/>
    </location>
    <ligand>
        <name>Zn(2+)</name>
        <dbReference type="ChEBI" id="CHEBI:29105"/>
        <note>catalytic</note>
    </ligand>
</feature>
<feature type="signal peptide" evidence="2">
    <location>
        <begin position="1"/>
        <end position="29"/>
    </location>
</feature>
<keyword evidence="1 2" id="KW-0479">Metal-binding</keyword>
<dbReference type="PANTHER" id="PTHR10127:SF899">
    <property type="entry name" value="ASTACIN-LIKE METALLOENDOPEPTIDASE-RELATED"/>
    <property type="match status" value="1"/>
</dbReference>
<evidence type="ECO:0000259" key="4">
    <source>
        <dbReference type="PROSITE" id="PS51864"/>
    </source>
</evidence>
<dbReference type="Proteomes" id="UP000324091">
    <property type="component" value="Chromosome 2"/>
</dbReference>
<dbReference type="SMART" id="SM00235">
    <property type="entry name" value="ZnMc"/>
    <property type="match status" value="1"/>
</dbReference>
<dbReference type="SUPFAM" id="SSF55486">
    <property type="entry name" value="Metalloproteases ('zincins'), catalytic domain"/>
    <property type="match status" value="1"/>
</dbReference>
<evidence type="ECO:0000313" key="6">
    <source>
        <dbReference type="Proteomes" id="UP000324091"/>
    </source>
</evidence>
<protein>
    <recommendedName>
        <fullName evidence="2">Metalloendopeptidase</fullName>
        <ecNumber evidence="2">3.4.24.-</ecNumber>
    </recommendedName>
</protein>
<sequence>MTCSDATIMTPFFCFLLVLFLGTLPTGDSRSVNVIADKPEDPYTSMVIENVNKNSTTALEHGDIRRSWRRNAAPCAAAGCKWPKSQRYVYVPVRISSSYSREQQNLIITALLTFHQSTCIRFIWRQYHHRDYLNFFSGSGCWSYVGRQGNEQDVSLQANGCLYLDVVQHEVLHALGFHHEQVRSDRDSYVRILTENILPGLENNFRIEQTNNLNTPYDFNSVMQYSNTAFSKNGQKTIVSKSNPDLIFGQAREMSQNDIDRVNRLYECESEISFIVVFYSFTVRMSLLDYWEKEYDFGPGHLEKIMDKKDHTNTKGGWKKKMGSSKKKDWIGLN</sequence>
<dbReference type="GO" id="GO:0004222">
    <property type="term" value="F:metalloendopeptidase activity"/>
    <property type="evidence" value="ECO:0007669"/>
    <property type="project" value="UniProtKB-UniRule"/>
</dbReference>
<evidence type="ECO:0000313" key="5">
    <source>
        <dbReference type="EMBL" id="TWW67658.1"/>
    </source>
</evidence>
<accession>A0A5C6NLU3</accession>
<feature type="chain" id="PRO_5023063672" description="Metalloendopeptidase" evidence="2">
    <location>
        <begin position="30"/>
        <end position="334"/>
    </location>
</feature>
<keyword evidence="1 2" id="KW-0862">Zinc</keyword>
<dbReference type="PROSITE" id="PS51864">
    <property type="entry name" value="ASTACIN"/>
    <property type="match status" value="1"/>
</dbReference>
<keyword evidence="2" id="KW-0732">Signal</keyword>
<feature type="active site" evidence="1">
    <location>
        <position position="170"/>
    </location>
</feature>
<dbReference type="InterPro" id="IPR024079">
    <property type="entry name" value="MetalloPept_cat_dom_sf"/>
</dbReference>
<gene>
    <name evidence="5" type="ORF">D4764_02G0006990</name>
</gene>
<proteinExistence type="predicted"/>
<dbReference type="InterPro" id="IPR001506">
    <property type="entry name" value="Peptidase_M12A"/>
</dbReference>
<feature type="region of interest" description="Disordered" evidence="3">
    <location>
        <begin position="311"/>
        <end position="334"/>
    </location>
</feature>
<dbReference type="AlphaFoldDB" id="A0A5C6NLU3"/>
<dbReference type="EMBL" id="RHFK02000012">
    <property type="protein sequence ID" value="TWW67658.1"/>
    <property type="molecule type" value="Genomic_DNA"/>
</dbReference>
<evidence type="ECO:0000256" key="3">
    <source>
        <dbReference type="SAM" id="MobiDB-lite"/>
    </source>
</evidence>
<name>A0A5C6NLU3_9TELE</name>
<keyword evidence="1 2" id="KW-0645">Protease</keyword>
<keyword evidence="1 2" id="KW-0482">Metalloprotease</keyword>
<dbReference type="GO" id="GO:0006508">
    <property type="term" value="P:proteolysis"/>
    <property type="evidence" value="ECO:0007669"/>
    <property type="project" value="UniProtKB-KW"/>
</dbReference>
<comment type="caution">
    <text evidence="5">The sequence shown here is derived from an EMBL/GenBank/DDBJ whole genome shotgun (WGS) entry which is preliminary data.</text>
</comment>
<comment type="caution">
    <text evidence="1">Lacks conserved residue(s) required for the propagation of feature annotation.</text>
</comment>
<feature type="binding site" evidence="1">
    <location>
        <position position="179"/>
    </location>
    <ligand>
        <name>Zn(2+)</name>
        <dbReference type="ChEBI" id="CHEBI:29105"/>
        <note>catalytic</note>
    </ligand>
</feature>
<comment type="cofactor">
    <cofactor evidence="1 2">
        <name>Zn(2+)</name>
        <dbReference type="ChEBI" id="CHEBI:29105"/>
    </cofactor>
    <text evidence="1 2">Binds 1 zinc ion per subunit.</text>
</comment>
<keyword evidence="6" id="KW-1185">Reference proteome</keyword>
<feature type="binding site" evidence="1">
    <location>
        <position position="173"/>
    </location>
    <ligand>
        <name>Zn(2+)</name>
        <dbReference type="ChEBI" id="CHEBI:29105"/>
        <note>catalytic</note>
    </ligand>
</feature>
<keyword evidence="1 2" id="KW-0378">Hydrolase</keyword>
<feature type="domain" description="Peptidase M12A" evidence="4">
    <location>
        <begin position="71"/>
        <end position="269"/>
    </location>
</feature>
<dbReference type="Pfam" id="PF01400">
    <property type="entry name" value="Astacin"/>
    <property type="match status" value="1"/>
</dbReference>
<dbReference type="EC" id="3.4.24.-" evidence="2"/>
<reference evidence="5 6" key="1">
    <citation type="submission" date="2019-04" db="EMBL/GenBank/DDBJ databases">
        <title>Chromosome genome assembly for Takifugu flavidus.</title>
        <authorList>
            <person name="Xiao S."/>
        </authorList>
    </citation>
    <scope>NUCLEOTIDE SEQUENCE [LARGE SCALE GENOMIC DNA]</scope>
    <source>
        <strain evidence="5">HTHZ2018</strain>
        <tissue evidence="5">Muscle</tissue>
    </source>
</reference>
<dbReference type="PRINTS" id="PR00480">
    <property type="entry name" value="ASTACIN"/>
</dbReference>
<dbReference type="PANTHER" id="PTHR10127">
    <property type="entry name" value="DISCOIDIN, CUB, EGF, LAMININ , AND ZINC METALLOPROTEASE DOMAIN CONTAINING"/>
    <property type="match status" value="1"/>
</dbReference>
<organism evidence="5 6">
    <name type="scientific">Takifugu flavidus</name>
    <name type="common">sansaifugu</name>
    <dbReference type="NCBI Taxonomy" id="433684"/>
    <lineage>
        <taxon>Eukaryota</taxon>
        <taxon>Metazoa</taxon>
        <taxon>Chordata</taxon>
        <taxon>Craniata</taxon>
        <taxon>Vertebrata</taxon>
        <taxon>Euteleostomi</taxon>
        <taxon>Actinopterygii</taxon>
        <taxon>Neopterygii</taxon>
        <taxon>Teleostei</taxon>
        <taxon>Neoteleostei</taxon>
        <taxon>Acanthomorphata</taxon>
        <taxon>Eupercaria</taxon>
        <taxon>Tetraodontiformes</taxon>
        <taxon>Tetradontoidea</taxon>
        <taxon>Tetraodontidae</taxon>
        <taxon>Takifugu</taxon>
    </lineage>
</organism>